<keyword evidence="3" id="KW-0732">Signal</keyword>
<dbReference type="RefSeq" id="WP_379077338.1">
    <property type="nucleotide sequence ID" value="NZ_JBHULL010000007.1"/>
</dbReference>
<evidence type="ECO:0000256" key="2">
    <source>
        <dbReference type="ARBA" id="ARBA00006275"/>
    </source>
</evidence>
<dbReference type="Proteomes" id="UP001597461">
    <property type="component" value="Unassembled WGS sequence"/>
</dbReference>
<organism evidence="9 10">
    <name type="scientific">Pedobacter vanadiisoli</name>
    <dbReference type="NCBI Taxonomy" id="1761975"/>
    <lineage>
        <taxon>Bacteria</taxon>
        <taxon>Pseudomonadati</taxon>
        <taxon>Bacteroidota</taxon>
        <taxon>Sphingobacteriia</taxon>
        <taxon>Sphingobacteriales</taxon>
        <taxon>Sphingobacteriaceae</taxon>
        <taxon>Pedobacter</taxon>
    </lineage>
</organism>
<dbReference type="Gene3D" id="1.25.40.390">
    <property type="match status" value="2"/>
</dbReference>
<reference evidence="10" key="1">
    <citation type="journal article" date="2019" name="Int. J. Syst. Evol. Microbiol.">
        <title>The Global Catalogue of Microorganisms (GCM) 10K type strain sequencing project: providing services to taxonomists for standard genome sequencing and annotation.</title>
        <authorList>
            <consortium name="The Broad Institute Genomics Platform"/>
            <consortium name="The Broad Institute Genome Sequencing Center for Infectious Disease"/>
            <person name="Wu L."/>
            <person name="Ma J."/>
        </authorList>
    </citation>
    <scope>NUCLEOTIDE SEQUENCE [LARGE SCALE GENOMIC DNA]</scope>
    <source>
        <strain evidence="10">KCTC 42866</strain>
    </source>
</reference>
<keyword evidence="5" id="KW-0998">Cell outer membrane</keyword>
<evidence type="ECO:0000256" key="6">
    <source>
        <dbReference type="PROSITE-ProRule" id="PRU00339"/>
    </source>
</evidence>
<dbReference type="InterPro" id="IPR012944">
    <property type="entry name" value="SusD_RagB_dom"/>
</dbReference>
<dbReference type="Pfam" id="PF14322">
    <property type="entry name" value="SusD-like_3"/>
    <property type="match status" value="1"/>
</dbReference>
<feature type="domain" description="SusD-like N-terminal" evidence="8">
    <location>
        <begin position="20"/>
        <end position="222"/>
    </location>
</feature>
<gene>
    <name evidence="9" type="ORF">ACFSR6_08000</name>
</gene>
<dbReference type="PROSITE" id="PS50005">
    <property type="entry name" value="TPR"/>
    <property type="match status" value="1"/>
</dbReference>
<comment type="similarity">
    <text evidence="2">Belongs to the SusD family.</text>
</comment>
<evidence type="ECO:0000313" key="10">
    <source>
        <dbReference type="Proteomes" id="UP001597461"/>
    </source>
</evidence>
<evidence type="ECO:0000256" key="1">
    <source>
        <dbReference type="ARBA" id="ARBA00004442"/>
    </source>
</evidence>
<protein>
    <submittedName>
        <fullName evidence="9">RagB/SusD family nutrient uptake outer membrane protein</fullName>
    </submittedName>
</protein>
<comment type="subcellular location">
    <subcellularLocation>
        <location evidence="1">Cell outer membrane</location>
    </subcellularLocation>
</comment>
<keyword evidence="10" id="KW-1185">Reference proteome</keyword>
<evidence type="ECO:0000259" key="8">
    <source>
        <dbReference type="Pfam" id="PF14322"/>
    </source>
</evidence>
<name>A0ABW5MGU1_9SPHI</name>
<keyword evidence="6" id="KW-0802">TPR repeat</keyword>
<comment type="caution">
    <text evidence="9">The sequence shown here is derived from an EMBL/GenBank/DDBJ whole genome shotgun (WGS) entry which is preliminary data.</text>
</comment>
<evidence type="ECO:0000259" key="7">
    <source>
        <dbReference type="Pfam" id="PF07980"/>
    </source>
</evidence>
<evidence type="ECO:0000256" key="5">
    <source>
        <dbReference type="ARBA" id="ARBA00023237"/>
    </source>
</evidence>
<dbReference type="PROSITE" id="PS51257">
    <property type="entry name" value="PROKAR_LIPOPROTEIN"/>
    <property type="match status" value="1"/>
</dbReference>
<dbReference type="InterPro" id="IPR019734">
    <property type="entry name" value="TPR_rpt"/>
</dbReference>
<feature type="repeat" description="TPR" evidence="6">
    <location>
        <begin position="211"/>
        <end position="244"/>
    </location>
</feature>
<keyword evidence="4" id="KW-0472">Membrane</keyword>
<dbReference type="CDD" id="cd08977">
    <property type="entry name" value="SusD"/>
    <property type="match status" value="1"/>
</dbReference>
<dbReference type="InterPro" id="IPR033985">
    <property type="entry name" value="SusD-like_N"/>
</dbReference>
<dbReference type="EMBL" id="JBHULL010000007">
    <property type="protein sequence ID" value="MFD2582427.1"/>
    <property type="molecule type" value="Genomic_DNA"/>
</dbReference>
<proteinExistence type="inferred from homology"/>
<evidence type="ECO:0000313" key="9">
    <source>
        <dbReference type="EMBL" id="MFD2582427.1"/>
    </source>
</evidence>
<dbReference type="SUPFAM" id="SSF48452">
    <property type="entry name" value="TPR-like"/>
    <property type="match status" value="1"/>
</dbReference>
<dbReference type="InterPro" id="IPR011990">
    <property type="entry name" value="TPR-like_helical_dom_sf"/>
</dbReference>
<feature type="domain" description="RagB/SusD" evidence="7">
    <location>
        <begin position="322"/>
        <end position="417"/>
    </location>
</feature>
<dbReference type="Pfam" id="PF07980">
    <property type="entry name" value="SusD_RagB"/>
    <property type="match status" value="1"/>
</dbReference>
<sequence length="458" mass="51357">MNKYIYSVLVLVVLLTSCDKYLDVTPKGVRLLQTIGDYDSWLNNVEVEYSTPPLLNQFDDHKDLPNISTSLSSTNEKMYVWQPQFVETVPGTAVLWANYYKTIYLFNTVVNNADNAIDGTDQDKRRLKAEGLLGRAFEYLSLVNLYAKPYNPATANTDLAVPFVTSIDVTDDTPPRASVQELYNHIISDINTAIPDLPKDNASNRFRGSKAAGYATLARTYLFMGNYTKAAEYAQLALNNGPNVIVDYGTLTDATGIAQVMKRPDAIYARLGGTAYLTTEIPTLDFLKSFDTKDLRLKFWYRGTGDYSFTARGQAVFQHSGIPAGLSNASPNWGISVAEMHMILAESAARTNDLAKACDELDQLRKKRFLAVNYQKFTSNDKDVVLNKIFSERSFEFAFCGMRWFDMRRLNAEGKMPAVNRYNGTGGLVATLAPGSDRYVLRIPLQVMYFNPSWQQNP</sequence>
<evidence type="ECO:0000256" key="4">
    <source>
        <dbReference type="ARBA" id="ARBA00023136"/>
    </source>
</evidence>
<evidence type="ECO:0000256" key="3">
    <source>
        <dbReference type="ARBA" id="ARBA00022729"/>
    </source>
</evidence>
<accession>A0ABW5MGU1</accession>